<reference evidence="5 6" key="1">
    <citation type="submission" date="2019-03" db="EMBL/GenBank/DDBJ databases">
        <title>Genomic Encyclopedia of Type Strains, Phase IV (KMG-IV): sequencing the most valuable type-strain genomes for metagenomic binning, comparative biology and taxonomic classification.</title>
        <authorList>
            <person name="Goeker M."/>
        </authorList>
    </citation>
    <scope>NUCLEOTIDE SEQUENCE [LARGE SCALE GENOMIC DNA]</scope>
    <source>
        <strain evidence="5 6">DSM 46770</strain>
    </source>
</reference>
<gene>
    <name evidence="5" type="ORF">EV190_101465</name>
</gene>
<dbReference type="Proteomes" id="UP000295281">
    <property type="component" value="Unassembled WGS sequence"/>
</dbReference>
<dbReference type="SMART" id="SM00347">
    <property type="entry name" value="HTH_MARR"/>
    <property type="match status" value="1"/>
</dbReference>
<dbReference type="InterPro" id="IPR023187">
    <property type="entry name" value="Tscrpt_reg_MarR-type_CS"/>
</dbReference>
<organism evidence="5 6">
    <name type="scientific">Actinorugispora endophytica</name>
    <dbReference type="NCBI Taxonomy" id="1605990"/>
    <lineage>
        <taxon>Bacteria</taxon>
        <taxon>Bacillati</taxon>
        <taxon>Actinomycetota</taxon>
        <taxon>Actinomycetes</taxon>
        <taxon>Streptosporangiales</taxon>
        <taxon>Nocardiopsidaceae</taxon>
        <taxon>Actinorugispora</taxon>
    </lineage>
</organism>
<dbReference type="InterPro" id="IPR036390">
    <property type="entry name" value="WH_DNA-bd_sf"/>
</dbReference>
<evidence type="ECO:0000256" key="3">
    <source>
        <dbReference type="ARBA" id="ARBA00023163"/>
    </source>
</evidence>
<dbReference type="PRINTS" id="PR00598">
    <property type="entry name" value="HTHMARR"/>
</dbReference>
<protein>
    <submittedName>
        <fullName evidence="5">DNA-binding MarR family transcriptional regulator</fullName>
    </submittedName>
</protein>
<evidence type="ECO:0000313" key="5">
    <source>
        <dbReference type="EMBL" id="TDQ55142.1"/>
    </source>
</evidence>
<dbReference type="InterPro" id="IPR000835">
    <property type="entry name" value="HTH_MarR-typ"/>
</dbReference>
<dbReference type="Pfam" id="PF01047">
    <property type="entry name" value="MarR"/>
    <property type="match status" value="1"/>
</dbReference>
<dbReference type="GO" id="GO:0003700">
    <property type="term" value="F:DNA-binding transcription factor activity"/>
    <property type="evidence" value="ECO:0007669"/>
    <property type="project" value="InterPro"/>
</dbReference>
<evidence type="ECO:0000313" key="6">
    <source>
        <dbReference type="Proteomes" id="UP000295281"/>
    </source>
</evidence>
<sequence>MLMKYPDVSQQTGTDAGLAAVLRMAVGRLARRLRAQRPDSSLSLGQGAVLFALARHGTMTPGALAEYEKVQPPSMTRIVSALEERGLVRRMKHPDDRRQQLVELTDEGALLVQSDQQRREAWLTQRLAELTREEKATLRTAAEILNRLSRS</sequence>
<dbReference type="SUPFAM" id="SSF46785">
    <property type="entry name" value="Winged helix' DNA-binding domain"/>
    <property type="match status" value="1"/>
</dbReference>
<dbReference type="InterPro" id="IPR052526">
    <property type="entry name" value="HTH-type_Bedaq_tolerance"/>
</dbReference>
<feature type="domain" description="HTH marR-type" evidence="4">
    <location>
        <begin position="15"/>
        <end position="150"/>
    </location>
</feature>
<keyword evidence="3" id="KW-0804">Transcription</keyword>
<keyword evidence="6" id="KW-1185">Reference proteome</keyword>
<dbReference type="InterPro" id="IPR036388">
    <property type="entry name" value="WH-like_DNA-bd_sf"/>
</dbReference>
<evidence type="ECO:0000256" key="2">
    <source>
        <dbReference type="ARBA" id="ARBA00023125"/>
    </source>
</evidence>
<comment type="caution">
    <text evidence="5">The sequence shown here is derived from an EMBL/GenBank/DDBJ whole genome shotgun (WGS) entry which is preliminary data.</text>
</comment>
<name>A0A4R6V7D7_9ACTN</name>
<dbReference type="PANTHER" id="PTHR39515:SF2">
    <property type="entry name" value="HTH-TYPE TRANSCRIPTIONAL REGULATOR RV0880"/>
    <property type="match status" value="1"/>
</dbReference>
<evidence type="ECO:0000259" key="4">
    <source>
        <dbReference type="PROSITE" id="PS50995"/>
    </source>
</evidence>
<dbReference type="PROSITE" id="PS01117">
    <property type="entry name" value="HTH_MARR_1"/>
    <property type="match status" value="1"/>
</dbReference>
<dbReference type="PROSITE" id="PS50995">
    <property type="entry name" value="HTH_MARR_2"/>
    <property type="match status" value="1"/>
</dbReference>
<accession>A0A4R6V7D7</accession>
<proteinExistence type="predicted"/>
<dbReference type="EMBL" id="SNYN01000001">
    <property type="protein sequence ID" value="TDQ55142.1"/>
    <property type="molecule type" value="Genomic_DNA"/>
</dbReference>
<dbReference type="Gene3D" id="1.10.10.10">
    <property type="entry name" value="Winged helix-like DNA-binding domain superfamily/Winged helix DNA-binding domain"/>
    <property type="match status" value="1"/>
</dbReference>
<dbReference type="AlphaFoldDB" id="A0A4R6V7D7"/>
<keyword evidence="2 5" id="KW-0238">DNA-binding</keyword>
<evidence type="ECO:0000256" key="1">
    <source>
        <dbReference type="ARBA" id="ARBA00023015"/>
    </source>
</evidence>
<keyword evidence="1" id="KW-0805">Transcription regulation</keyword>
<dbReference type="PANTHER" id="PTHR39515">
    <property type="entry name" value="CONSERVED PROTEIN"/>
    <property type="match status" value="1"/>
</dbReference>
<dbReference type="GO" id="GO:0003677">
    <property type="term" value="F:DNA binding"/>
    <property type="evidence" value="ECO:0007669"/>
    <property type="project" value="UniProtKB-KW"/>
</dbReference>